<dbReference type="Pfam" id="PF12399">
    <property type="entry name" value="BCA_ABC_TP_C"/>
    <property type="match status" value="1"/>
</dbReference>
<dbReference type="InterPro" id="IPR003439">
    <property type="entry name" value="ABC_transporter-like_ATP-bd"/>
</dbReference>
<evidence type="ECO:0000313" key="5">
    <source>
        <dbReference type="EMBL" id="PPL19181.1"/>
    </source>
</evidence>
<dbReference type="Proteomes" id="UP000237755">
    <property type="component" value="Unassembled WGS sequence"/>
</dbReference>
<dbReference type="InterPro" id="IPR051120">
    <property type="entry name" value="ABC_AA/LPS_Transport"/>
</dbReference>
<feature type="domain" description="ABC transporter" evidence="4">
    <location>
        <begin position="18"/>
        <end position="265"/>
    </location>
</feature>
<proteinExistence type="predicted"/>
<dbReference type="InterPro" id="IPR027417">
    <property type="entry name" value="P-loop_NTPase"/>
</dbReference>
<evidence type="ECO:0000313" key="6">
    <source>
        <dbReference type="Proteomes" id="UP000237755"/>
    </source>
</evidence>
<evidence type="ECO:0000256" key="1">
    <source>
        <dbReference type="ARBA" id="ARBA00022448"/>
    </source>
</evidence>
<keyword evidence="3 5" id="KW-0067">ATP-binding</keyword>
<dbReference type="PROSITE" id="PS50893">
    <property type="entry name" value="ABC_TRANSPORTER_2"/>
    <property type="match status" value="1"/>
</dbReference>
<reference evidence="5 6" key="1">
    <citation type="journal article" date="2008" name="Int. J. Syst. Evol. Microbiol.">
        <title>Leifsonia pindariensis sp. nov., isolated from the Pindari glacier of the Indian Himalayas, and emended description of the genus Leifsonia.</title>
        <authorList>
            <person name="Reddy G.S."/>
            <person name="Prabagaran S.R."/>
            <person name="Shivaji S."/>
        </authorList>
    </citation>
    <scope>NUCLEOTIDE SEQUENCE [LARGE SCALE GENOMIC DNA]</scope>
    <source>
        <strain evidence="5 6">PON 10</strain>
    </source>
</reference>
<dbReference type="CDD" id="cd03219">
    <property type="entry name" value="ABC_Mj1267_LivG_branched"/>
    <property type="match status" value="1"/>
</dbReference>
<protein>
    <submittedName>
        <fullName evidence="5">ABC transporter ATP-binding protein</fullName>
    </submittedName>
</protein>
<dbReference type="EMBL" id="MPZN01000018">
    <property type="protein sequence ID" value="PPL19181.1"/>
    <property type="molecule type" value="Genomic_DNA"/>
</dbReference>
<dbReference type="InterPro" id="IPR032823">
    <property type="entry name" value="BCA_ABC_TP_C"/>
</dbReference>
<evidence type="ECO:0000256" key="3">
    <source>
        <dbReference type="ARBA" id="ARBA00022840"/>
    </source>
</evidence>
<dbReference type="SMART" id="SM00382">
    <property type="entry name" value="AAA"/>
    <property type="match status" value="1"/>
</dbReference>
<comment type="caution">
    <text evidence="5">The sequence shown here is derived from an EMBL/GenBank/DDBJ whole genome shotgun (WGS) entry which is preliminary data.</text>
</comment>
<sequence length="269" mass="29590">MTDTVAPATATARGELLLRVSGLAVQFGGIRAVDGLSFDVHEGEIVSVIGPNGAGKTSAFNCITGFYRPTGGTVHFGGDDITRIRPSTITKRGMSRTFQNLRLFRDMSVLDNVKTAMHSRLRENVFDQLLHTPRYKRAEAQCTQDARGWLDFVGFRGDEELFVTQLPYGEQRRVEIARALATQPRLLLLDEPGAGLNHQEKAELMALIRRIRDLGVGIVLIEHDMGLVMEVSERIVVLNFGKEIADGSPAEIKANPAVIEAYLGAEEDE</sequence>
<dbReference type="SUPFAM" id="SSF52540">
    <property type="entry name" value="P-loop containing nucleoside triphosphate hydrolases"/>
    <property type="match status" value="1"/>
</dbReference>
<organism evidence="5 6">
    <name type="scientific">Microterricola pindariensis</name>
    <dbReference type="NCBI Taxonomy" id="478010"/>
    <lineage>
        <taxon>Bacteria</taxon>
        <taxon>Bacillati</taxon>
        <taxon>Actinomycetota</taxon>
        <taxon>Actinomycetes</taxon>
        <taxon>Micrococcales</taxon>
        <taxon>Microbacteriaceae</taxon>
        <taxon>Microterricola</taxon>
    </lineage>
</organism>
<keyword evidence="1" id="KW-0813">Transport</keyword>
<accession>A0ABX5AWZ1</accession>
<keyword evidence="2" id="KW-0547">Nucleotide-binding</keyword>
<dbReference type="RefSeq" id="WP_104475071.1">
    <property type="nucleotide sequence ID" value="NZ_MPZN01000018.1"/>
</dbReference>
<dbReference type="InterPro" id="IPR003593">
    <property type="entry name" value="AAA+_ATPase"/>
</dbReference>
<evidence type="ECO:0000259" key="4">
    <source>
        <dbReference type="PROSITE" id="PS50893"/>
    </source>
</evidence>
<keyword evidence="6" id="KW-1185">Reference proteome</keyword>
<dbReference type="PANTHER" id="PTHR45772">
    <property type="entry name" value="CONSERVED COMPONENT OF ABC TRANSPORTER FOR NATURAL AMINO ACIDS-RELATED"/>
    <property type="match status" value="1"/>
</dbReference>
<evidence type="ECO:0000256" key="2">
    <source>
        <dbReference type="ARBA" id="ARBA00022741"/>
    </source>
</evidence>
<name>A0ABX5AWZ1_9MICO</name>
<dbReference type="Gene3D" id="3.40.50.300">
    <property type="entry name" value="P-loop containing nucleotide triphosphate hydrolases"/>
    <property type="match status" value="1"/>
</dbReference>
<dbReference type="GO" id="GO:0005524">
    <property type="term" value="F:ATP binding"/>
    <property type="evidence" value="ECO:0007669"/>
    <property type="project" value="UniProtKB-KW"/>
</dbReference>
<dbReference type="Pfam" id="PF00005">
    <property type="entry name" value="ABC_tran"/>
    <property type="match status" value="1"/>
</dbReference>
<gene>
    <name evidence="5" type="ORF">GY24_07500</name>
</gene>
<dbReference type="PANTHER" id="PTHR45772:SF7">
    <property type="entry name" value="AMINO ACID ABC TRANSPORTER ATP-BINDING PROTEIN"/>
    <property type="match status" value="1"/>
</dbReference>